<protein>
    <submittedName>
        <fullName evidence="2">Uncharacterized protein</fullName>
    </submittedName>
</protein>
<feature type="non-terminal residue" evidence="2">
    <location>
        <position position="175"/>
    </location>
</feature>
<gene>
    <name evidence="2" type="ORF">AVDCRST_MAG60-560</name>
</gene>
<sequence length="175" mass="19179">ADPPRVPPRHQSRRHAQVPQGRHPGRVRGRRLHRRRDLHQHRQRPRDLVPPISSQGRGSTRGGLPHGRRVRGADDRLRPAGIRPGRARRRRAHRTARAVEALRPPAQGAGGRCCSGRGAVDGGPRGSRTGPRLPPPAGTQLRSRRRGPAAGGEAGRGRHQPQLQRDHDAGPEVVL</sequence>
<evidence type="ECO:0000313" key="2">
    <source>
        <dbReference type="EMBL" id="CAA9376699.1"/>
    </source>
</evidence>
<name>A0A6J4N539_9ACTN</name>
<feature type="non-terminal residue" evidence="2">
    <location>
        <position position="1"/>
    </location>
</feature>
<feature type="compositionally biased region" description="Gly residues" evidence="1">
    <location>
        <begin position="108"/>
        <end position="125"/>
    </location>
</feature>
<feature type="compositionally biased region" description="Basic residues" evidence="1">
    <location>
        <begin position="23"/>
        <end position="44"/>
    </location>
</feature>
<feature type="compositionally biased region" description="Basic and acidic residues" evidence="1">
    <location>
        <begin position="164"/>
        <end position="175"/>
    </location>
</feature>
<organism evidence="2">
    <name type="scientific">uncultured Nocardioides sp</name>
    <dbReference type="NCBI Taxonomy" id="198441"/>
    <lineage>
        <taxon>Bacteria</taxon>
        <taxon>Bacillati</taxon>
        <taxon>Actinomycetota</taxon>
        <taxon>Actinomycetes</taxon>
        <taxon>Propionibacteriales</taxon>
        <taxon>Nocardioidaceae</taxon>
        <taxon>Nocardioides</taxon>
        <taxon>environmental samples</taxon>
    </lineage>
</organism>
<accession>A0A6J4N539</accession>
<feature type="compositionally biased region" description="Basic residues" evidence="1">
    <location>
        <begin position="7"/>
        <end position="16"/>
    </location>
</feature>
<proteinExistence type="predicted"/>
<feature type="region of interest" description="Disordered" evidence="1">
    <location>
        <begin position="1"/>
        <end position="175"/>
    </location>
</feature>
<dbReference type="EMBL" id="CADCUN010000060">
    <property type="protein sequence ID" value="CAA9376699.1"/>
    <property type="molecule type" value="Genomic_DNA"/>
</dbReference>
<feature type="compositionally biased region" description="Basic residues" evidence="1">
    <location>
        <begin position="85"/>
        <end position="96"/>
    </location>
</feature>
<reference evidence="2" key="1">
    <citation type="submission" date="2020-02" db="EMBL/GenBank/DDBJ databases">
        <authorList>
            <person name="Meier V. D."/>
        </authorList>
    </citation>
    <scope>NUCLEOTIDE SEQUENCE</scope>
    <source>
        <strain evidence="2">AVDCRST_MAG60</strain>
    </source>
</reference>
<dbReference type="AlphaFoldDB" id="A0A6J4N539"/>
<evidence type="ECO:0000256" key="1">
    <source>
        <dbReference type="SAM" id="MobiDB-lite"/>
    </source>
</evidence>